<proteinExistence type="predicted"/>
<evidence type="ECO:0000313" key="2">
    <source>
        <dbReference type="Proteomes" id="UP000001072"/>
    </source>
</evidence>
<sequence length="57" mass="6533">MSTGFSRSRSGNLGVLNPHQTITTFLNVDHLDPWSLPSHHYRLRRDAREKVDCQTAI</sequence>
<dbReference type="VEuPathDB" id="FungiDB:MELLADRAFT_57758"/>
<keyword evidence="2" id="KW-1185">Reference proteome</keyword>
<dbReference type="GeneID" id="18929129"/>
<reference evidence="2" key="1">
    <citation type="journal article" date="2011" name="Proc. Natl. Acad. Sci. U.S.A.">
        <title>Obligate biotrophy features unraveled by the genomic analysis of rust fungi.</title>
        <authorList>
            <person name="Duplessis S."/>
            <person name="Cuomo C.A."/>
            <person name="Lin Y.-C."/>
            <person name="Aerts A."/>
            <person name="Tisserant E."/>
            <person name="Veneault-Fourrey C."/>
            <person name="Joly D.L."/>
            <person name="Hacquard S."/>
            <person name="Amselem J."/>
            <person name="Cantarel B.L."/>
            <person name="Chiu R."/>
            <person name="Coutinho P.M."/>
            <person name="Feau N."/>
            <person name="Field M."/>
            <person name="Frey P."/>
            <person name="Gelhaye E."/>
            <person name="Goldberg J."/>
            <person name="Grabherr M.G."/>
            <person name="Kodira C.D."/>
            <person name="Kohler A."/>
            <person name="Kuees U."/>
            <person name="Lindquist E.A."/>
            <person name="Lucas S.M."/>
            <person name="Mago R."/>
            <person name="Mauceli E."/>
            <person name="Morin E."/>
            <person name="Murat C."/>
            <person name="Pangilinan J.L."/>
            <person name="Park R."/>
            <person name="Pearson M."/>
            <person name="Quesneville H."/>
            <person name="Rouhier N."/>
            <person name="Sakthikumar S."/>
            <person name="Salamov A.A."/>
            <person name="Schmutz J."/>
            <person name="Selles B."/>
            <person name="Shapiro H."/>
            <person name="Tanguay P."/>
            <person name="Tuskan G.A."/>
            <person name="Henrissat B."/>
            <person name="Van de Peer Y."/>
            <person name="Rouze P."/>
            <person name="Ellis J.G."/>
            <person name="Dodds P.N."/>
            <person name="Schein J.E."/>
            <person name="Zhong S."/>
            <person name="Hamelin R.C."/>
            <person name="Grigoriev I.V."/>
            <person name="Szabo L.J."/>
            <person name="Martin F."/>
        </authorList>
    </citation>
    <scope>NUCLEOTIDE SEQUENCE [LARGE SCALE GENOMIC DNA]</scope>
    <source>
        <strain evidence="2">98AG31 / pathotype 3-4-7</strain>
    </source>
</reference>
<dbReference type="InParanoid" id="F4S6B4"/>
<dbReference type="Proteomes" id="UP000001072">
    <property type="component" value="Unassembled WGS sequence"/>
</dbReference>
<dbReference type="AlphaFoldDB" id="F4S6B4"/>
<evidence type="ECO:0000313" key="1">
    <source>
        <dbReference type="EMBL" id="EGF99827.1"/>
    </source>
</evidence>
<dbReference type="KEGG" id="mlr:MELLADRAFT_57758"/>
<protein>
    <submittedName>
        <fullName evidence="1">Uncharacterized protein</fullName>
    </submittedName>
</protein>
<dbReference type="RefSeq" id="XP_007416897.1">
    <property type="nucleotide sequence ID" value="XM_007416835.1"/>
</dbReference>
<dbReference type="EMBL" id="GL883154">
    <property type="protein sequence ID" value="EGF99827.1"/>
    <property type="molecule type" value="Genomic_DNA"/>
</dbReference>
<feature type="non-terminal residue" evidence="1">
    <location>
        <position position="57"/>
    </location>
</feature>
<gene>
    <name evidence="1" type="ORF">MELLADRAFT_57758</name>
</gene>
<dbReference type="HOGENOM" id="CLU_3002041_0_0_1"/>
<name>F4S6B4_MELLP</name>
<organism evidence="2">
    <name type="scientific">Melampsora larici-populina (strain 98AG31 / pathotype 3-4-7)</name>
    <name type="common">Poplar leaf rust fungus</name>
    <dbReference type="NCBI Taxonomy" id="747676"/>
    <lineage>
        <taxon>Eukaryota</taxon>
        <taxon>Fungi</taxon>
        <taxon>Dikarya</taxon>
        <taxon>Basidiomycota</taxon>
        <taxon>Pucciniomycotina</taxon>
        <taxon>Pucciniomycetes</taxon>
        <taxon>Pucciniales</taxon>
        <taxon>Melampsoraceae</taxon>
        <taxon>Melampsora</taxon>
    </lineage>
</organism>
<accession>F4S6B4</accession>